<comment type="caution">
    <text evidence="2">The sequence shown here is derived from an EMBL/GenBank/DDBJ whole genome shotgun (WGS) entry which is preliminary data.</text>
</comment>
<protein>
    <submittedName>
        <fullName evidence="2">Uncharacterized protein</fullName>
    </submittedName>
</protein>
<gene>
    <name evidence="2" type="ORF">FB45DRAFT_1138645</name>
</gene>
<name>A0AAD7FPZ0_9AGAR</name>
<accession>A0AAD7FPZ0</accession>
<organism evidence="2 3">
    <name type="scientific">Roridomyces roridus</name>
    <dbReference type="NCBI Taxonomy" id="1738132"/>
    <lineage>
        <taxon>Eukaryota</taxon>
        <taxon>Fungi</taxon>
        <taxon>Dikarya</taxon>
        <taxon>Basidiomycota</taxon>
        <taxon>Agaricomycotina</taxon>
        <taxon>Agaricomycetes</taxon>
        <taxon>Agaricomycetidae</taxon>
        <taxon>Agaricales</taxon>
        <taxon>Marasmiineae</taxon>
        <taxon>Mycenaceae</taxon>
        <taxon>Roridomyces</taxon>
    </lineage>
</organism>
<feature type="region of interest" description="Disordered" evidence="1">
    <location>
        <begin position="1"/>
        <end position="66"/>
    </location>
</feature>
<evidence type="ECO:0000313" key="3">
    <source>
        <dbReference type="Proteomes" id="UP001221142"/>
    </source>
</evidence>
<proteinExistence type="predicted"/>
<feature type="region of interest" description="Disordered" evidence="1">
    <location>
        <begin position="98"/>
        <end position="138"/>
    </location>
</feature>
<dbReference type="Proteomes" id="UP001221142">
    <property type="component" value="Unassembled WGS sequence"/>
</dbReference>
<reference evidence="2" key="1">
    <citation type="submission" date="2023-03" db="EMBL/GenBank/DDBJ databases">
        <title>Massive genome expansion in bonnet fungi (Mycena s.s.) driven by repeated elements and novel gene families across ecological guilds.</title>
        <authorList>
            <consortium name="Lawrence Berkeley National Laboratory"/>
            <person name="Harder C.B."/>
            <person name="Miyauchi S."/>
            <person name="Viragh M."/>
            <person name="Kuo A."/>
            <person name="Thoen E."/>
            <person name="Andreopoulos B."/>
            <person name="Lu D."/>
            <person name="Skrede I."/>
            <person name="Drula E."/>
            <person name="Henrissat B."/>
            <person name="Morin E."/>
            <person name="Kohler A."/>
            <person name="Barry K."/>
            <person name="LaButti K."/>
            <person name="Morin E."/>
            <person name="Salamov A."/>
            <person name="Lipzen A."/>
            <person name="Mereny Z."/>
            <person name="Hegedus B."/>
            <person name="Baldrian P."/>
            <person name="Stursova M."/>
            <person name="Weitz H."/>
            <person name="Taylor A."/>
            <person name="Grigoriev I.V."/>
            <person name="Nagy L.G."/>
            <person name="Martin F."/>
            <person name="Kauserud H."/>
        </authorList>
    </citation>
    <scope>NUCLEOTIDE SEQUENCE</scope>
    <source>
        <strain evidence="2">9284</strain>
    </source>
</reference>
<dbReference type="EMBL" id="JARKIF010000006">
    <property type="protein sequence ID" value="KAJ7636763.1"/>
    <property type="molecule type" value="Genomic_DNA"/>
</dbReference>
<keyword evidence="3" id="KW-1185">Reference proteome</keyword>
<evidence type="ECO:0000256" key="1">
    <source>
        <dbReference type="SAM" id="MobiDB-lite"/>
    </source>
</evidence>
<feature type="compositionally biased region" description="Low complexity" evidence="1">
    <location>
        <begin position="98"/>
        <end position="112"/>
    </location>
</feature>
<sequence>MSTPPVLRRSSRNRAPPRNPDSPISHAPPPAQDQDSSSSDEEDAAAIGMARELQAGIESDARQRTSDALEAMAPASHIVRDTGHEHIAADSLLAAQLQAEDGNDSDSGSTDSMPELQTLSDDEGDDGDPLLLDSDYARGSRQEQADRIISDIVLLQRRDPTNILSFLAPALSAGVPSRPPPSQQIGGAAPVATALASASAQATGQIGAIATPIQDPERTSEALYFIGIHSLMGARSFVEVRAFADPNAHDGALVSRLQRSVGPLARALATVTDRASFFVGVSDYPIDVIYNYGNWLFRFRELEALLSLEQSRTHERLFNPIPPSTQRTALLTQLSLPDDMPVYVVYDTQPPLNMPPAFDVSMPTAAAPSLAPPTGHQSAASSATAPLTSYLLTRFATHFTELTAWRAASYGTAYSRRLAEWKVIQVCQALGIGVIGRQHTAVSVDSYQIRIEDVVQAAGINFQTWGTWRTELGNAKKALSILRRLERTQNLPGEHEPLLRGLEAMFRERLLPAWDGAAAPNNPIAEAEAAAVTWSASWLNTQSRHIINAFEAN</sequence>
<evidence type="ECO:0000313" key="2">
    <source>
        <dbReference type="EMBL" id="KAJ7636763.1"/>
    </source>
</evidence>
<dbReference type="AlphaFoldDB" id="A0AAD7FPZ0"/>